<dbReference type="EMBL" id="PSZM01000040">
    <property type="protein sequence ID" value="PQL91562.1"/>
    <property type="molecule type" value="Genomic_DNA"/>
</dbReference>
<sequence length="237" mass="26844">MKKLIYLAFMPVIIMFCISCNFSIKGEGNIITKEIKLSNIKQISAKGNYRLIYLYDDKNPRMIIESYNNIINNLNIKNKDGLLSLSESKEVKDTDLYNIYIYNPEITQFNLYNNVNVDINSQIRTSKLTIFLYNNSKLLASNIVVDELNVKTENASKINLQGSGNKLKLNAKNDSDFSAPFFEISVADIQLANVATAELNIKSKLTGKIKNNTTLTLIGNPEKDLKQVDMAEIKQKQ</sequence>
<dbReference type="Gene3D" id="2.160.20.120">
    <property type="match status" value="1"/>
</dbReference>
<dbReference type="OrthoDB" id="1450320at2"/>
<evidence type="ECO:0000313" key="3">
    <source>
        <dbReference type="EMBL" id="PQL91562.1"/>
    </source>
</evidence>
<proteinExistence type="predicted"/>
<name>A0A2S8AAI0_9FLAO</name>
<keyword evidence="1" id="KW-1133">Transmembrane helix</keyword>
<dbReference type="AlphaFoldDB" id="A0A2S8AAI0"/>
<keyword evidence="1" id="KW-0472">Membrane</keyword>
<feature type="transmembrane region" description="Helical" evidence="1">
    <location>
        <begin position="6"/>
        <end position="24"/>
    </location>
</feature>
<protein>
    <recommendedName>
        <fullName evidence="2">Putative auto-transporter adhesin head GIN domain-containing protein</fullName>
    </recommendedName>
</protein>
<organism evidence="3 4">
    <name type="scientific">Apibacter adventoris</name>
    <dbReference type="NCBI Taxonomy" id="1679466"/>
    <lineage>
        <taxon>Bacteria</taxon>
        <taxon>Pseudomonadati</taxon>
        <taxon>Bacteroidota</taxon>
        <taxon>Flavobacteriia</taxon>
        <taxon>Flavobacteriales</taxon>
        <taxon>Weeksellaceae</taxon>
        <taxon>Apibacter</taxon>
    </lineage>
</organism>
<dbReference type="RefSeq" id="WP_105246961.1">
    <property type="nucleotide sequence ID" value="NZ_PSZM01000040.1"/>
</dbReference>
<gene>
    <name evidence="3" type="ORF">C4S77_07055</name>
</gene>
<evidence type="ECO:0000256" key="1">
    <source>
        <dbReference type="SAM" id="Phobius"/>
    </source>
</evidence>
<comment type="caution">
    <text evidence="3">The sequence shown here is derived from an EMBL/GenBank/DDBJ whole genome shotgun (WGS) entry which is preliminary data.</text>
</comment>
<reference evidence="3 4" key="1">
    <citation type="submission" date="2018-02" db="EMBL/GenBank/DDBJ databases">
        <title>Genome sequences of Apibacter spp., gut symbionts of Asian honey bees.</title>
        <authorList>
            <person name="Kwong W.K."/>
            <person name="Steele M.I."/>
            <person name="Moran N.A."/>
        </authorList>
    </citation>
    <scope>NUCLEOTIDE SEQUENCE [LARGE SCALE GENOMIC DNA]</scope>
    <source>
        <strain evidence="4">wkB301</strain>
    </source>
</reference>
<accession>A0A2S8AAI0</accession>
<dbReference type="Pfam" id="PF10988">
    <property type="entry name" value="DUF2807"/>
    <property type="match status" value="1"/>
</dbReference>
<feature type="domain" description="Putative auto-transporter adhesin head GIN" evidence="2">
    <location>
        <begin position="42"/>
        <end position="221"/>
    </location>
</feature>
<dbReference type="Proteomes" id="UP000238042">
    <property type="component" value="Unassembled WGS sequence"/>
</dbReference>
<evidence type="ECO:0000259" key="2">
    <source>
        <dbReference type="Pfam" id="PF10988"/>
    </source>
</evidence>
<keyword evidence="4" id="KW-1185">Reference proteome</keyword>
<dbReference type="InterPro" id="IPR021255">
    <property type="entry name" value="DUF2807"/>
</dbReference>
<keyword evidence="1" id="KW-0812">Transmembrane</keyword>
<evidence type="ECO:0000313" key="4">
    <source>
        <dbReference type="Proteomes" id="UP000238042"/>
    </source>
</evidence>